<evidence type="ECO:0000313" key="2">
    <source>
        <dbReference type="EMBL" id="MBX62000.1"/>
    </source>
</evidence>
<name>A0A2P2Q4T9_RHIMU</name>
<proteinExistence type="predicted"/>
<keyword evidence="1" id="KW-1133">Transmembrane helix</keyword>
<keyword evidence="1" id="KW-0472">Membrane</keyword>
<accession>A0A2P2Q4T9</accession>
<evidence type="ECO:0000256" key="1">
    <source>
        <dbReference type="SAM" id="Phobius"/>
    </source>
</evidence>
<keyword evidence="1" id="KW-0812">Transmembrane</keyword>
<organism evidence="2">
    <name type="scientific">Rhizophora mucronata</name>
    <name type="common">Asiatic mangrove</name>
    <dbReference type="NCBI Taxonomy" id="61149"/>
    <lineage>
        <taxon>Eukaryota</taxon>
        <taxon>Viridiplantae</taxon>
        <taxon>Streptophyta</taxon>
        <taxon>Embryophyta</taxon>
        <taxon>Tracheophyta</taxon>
        <taxon>Spermatophyta</taxon>
        <taxon>Magnoliopsida</taxon>
        <taxon>eudicotyledons</taxon>
        <taxon>Gunneridae</taxon>
        <taxon>Pentapetalae</taxon>
        <taxon>rosids</taxon>
        <taxon>fabids</taxon>
        <taxon>Malpighiales</taxon>
        <taxon>Rhizophoraceae</taxon>
        <taxon>Rhizophora</taxon>
    </lineage>
</organism>
<reference evidence="2" key="1">
    <citation type="submission" date="2018-02" db="EMBL/GenBank/DDBJ databases">
        <title>Rhizophora mucronata_Transcriptome.</title>
        <authorList>
            <person name="Meera S.P."/>
            <person name="Sreeshan A."/>
            <person name="Augustine A."/>
        </authorList>
    </citation>
    <scope>NUCLEOTIDE SEQUENCE</scope>
    <source>
        <tissue evidence="2">Leaf</tissue>
    </source>
</reference>
<dbReference type="EMBL" id="GGEC01081516">
    <property type="protein sequence ID" value="MBX62000.1"/>
    <property type="molecule type" value="Transcribed_RNA"/>
</dbReference>
<sequence>MSSHHVDVVGISILQGGGLQQSILFFCFLAVVGMKFCVRPKYSLFQNFLKAFGQGSAKKMFMGSLLSCGWTCT</sequence>
<dbReference type="AlphaFoldDB" id="A0A2P2Q4T9"/>
<protein>
    <submittedName>
        <fullName evidence="2">Uncharacterized protein</fullName>
    </submittedName>
</protein>
<feature type="transmembrane region" description="Helical" evidence="1">
    <location>
        <begin position="20"/>
        <end position="38"/>
    </location>
</feature>